<organism evidence="1 2">
    <name type="scientific">Alkalibacillus flavidus</name>
    <dbReference type="NCBI Taxonomy" id="546021"/>
    <lineage>
        <taxon>Bacteria</taxon>
        <taxon>Bacillati</taxon>
        <taxon>Bacillota</taxon>
        <taxon>Bacilli</taxon>
        <taxon>Bacillales</taxon>
        <taxon>Bacillaceae</taxon>
        <taxon>Alkalibacillus</taxon>
    </lineage>
</organism>
<dbReference type="EMBL" id="JBEPMX010000008">
    <property type="protein sequence ID" value="MET3683652.1"/>
    <property type="molecule type" value="Genomic_DNA"/>
</dbReference>
<dbReference type="Proteomes" id="UP001549167">
    <property type="component" value="Unassembled WGS sequence"/>
</dbReference>
<protein>
    <submittedName>
        <fullName evidence="1">Uncharacterized protein</fullName>
    </submittedName>
</protein>
<name>A0ABV2KVP7_9BACI</name>
<sequence>MTTIEPKLFLSVQRQEQGVFDVNVNIRDQQGHVIHRETATNRGGLAEVAYRTLIEQAPTIETLGIAEMKVTSDVPFVRHELLNAKQGDRSGSLAQSTLSTYMEHNINVV</sequence>
<reference evidence="1 2" key="1">
    <citation type="submission" date="2024-06" db="EMBL/GenBank/DDBJ databases">
        <title>Genomic Encyclopedia of Type Strains, Phase IV (KMG-IV): sequencing the most valuable type-strain genomes for metagenomic binning, comparative biology and taxonomic classification.</title>
        <authorList>
            <person name="Goeker M."/>
        </authorList>
    </citation>
    <scope>NUCLEOTIDE SEQUENCE [LARGE SCALE GENOMIC DNA]</scope>
    <source>
        <strain evidence="1 2">DSM 23520</strain>
    </source>
</reference>
<comment type="caution">
    <text evidence="1">The sequence shown here is derived from an EMBL/GenBank/DDBJ whole genome shotgun (WGS) entry which is preliminary data.</text>
</comment>
<keyword evidence="2" id="KW-1185">Reference proteome</keyword>
<gene>
    <name evidence="1" type="ORF">ABID56_001761</name>
</gene>
<proteinExistence type="predicted"/>
<accession>A0ABV2KVP7</accession>
<evidence type="ECO:0000313" key="2">
    <source>
        <dbReference type="Proteomes" id="UP001549167"/>
    </source>
</evidence>
<dbReference type="RefSeq" id="WP_354220240.1">
    <property type="nucleotide sequence ID" value="NZ_JBEPMX010000008.1"/>
</dbReference>
<evidence type="ECO:0000313" key="1">
    <source>
        <dbReference type="EMBL" id="MET3683652.1"/>
    </source>
</evidence>